<proteinExistence type="predicted"/>
<dbReference type="AlphaFoldDB" id="A0AA43QTD2"/>
<dbReference type="FunFam" id="3.40.50.720:FF:000340">
    <property type="entry name" value="Succinyl-CoA synthetase subunit alpha"/>
    <property type="match status" value="1"/>
</dbReference>
<reference evidence="3" key="1">
    <citation type="journal article" date="2023" name="Genome Biol. Evol.">
        <title>First Whole Genome Sequence and Flow Cytometry Genome Size Data for the Lichen-Forming Fungus Ramalina farinacea (Ascomycota).</title>
        <authorList>
            <person name="Llewellyn T."/>
            <person name="Mian S."/>
            <person name="Hill R."/>
            <person name="Leitch I.J."/>
            <person name="Gaya E."/>
        </authorList>
    </citation>
    <scope>NUCLEOTIDE SEQUENCE</scope>
    <source>
        <strain evidence="3">LIQ254RAFAR</strain>
    </source>
</reference>
<feature type="domain" description="CoA-binding" evidence="2">
    <location>
        <begin position="40"/>
        <end position="135"/>
    </location>
</feature>
<dbReference type="InterPro" id="IPR033847">
    <property type="entry name" value="Citrt_syn/SCS-alpha_CS"/>
</dbReference>
<dbReference type="InterPro" id="IPR016102">
    <property type="entry name" value="Succinyl-CoA_synth-like"/>
</dbReference>
<dbReference type="GO" id="GO:0005739">
    <property type="term" value="C:mitochondrion"/>
    <property type="evidence" value="ECO:0007669"/>
    <property type="project" value="TreeGrafter"/>
</dbReference>
<evidence type="ECO:0000313" key="4">
    <source>
        <dbReference type="Proteomes" id="UP001161017"/>
    </source>
</evidence>
<sequence length="643" mass="69599">MLANGLKGLASAAKWTRDPRALFSTSSRRRSYNDTVDNLKIGAHTRVIFQGFTGRQATQNAKQSLEYGTQIVGGVTPGQTGEHLGLPVLPSVRAAKDHLKPHATAVYVAANKATEAVEEAIDSEIPLIVAVAEHIPVHQQLRIQQMLRSKSGTLSYEAVASTTRAGLGQSLVIGIGGDPFPGTDFVDALKVFEHDKDTKGIVLIGEIGGNAEDRAADWMRGYRKRTTKPKPVAALIAGLQAPRGMIMGHAGALLGPGENDARRKAKLLQDAGAVLVYHPSQFGETMASLLDVNNKINMPDANSSLVRQAMLHAPISPEMTLPDQMQKPPPSSRMRSNMLSLLHERHQAIPVSLTAVERDSNSTIKVTFTFDRRHSQSVIKLDLEAEEISISEPLISLRGPVGRALECLMKETKHYLEPLSAQQHQICRMLKRLRKMYEKFQLRSLTAWVSLTPQLTVFDVEIELDDAAVRIDPERFAGIKQTLAADGHHGQGVAEFEASKHGIVLLGPGAVGTLVNGAGLAMNTVDALTLLNDSAPICANFLDTGGKATSETVKQSFQTILQDGRVKSIFVNIFGGLTLCDMIAKGILLAYKDLGVSVPVVVRLRGTHEEEGQKIIAQSGLPLQAFDDFHEAASKVIELSHNT</sequence>
<dbReference type="InterPro" id="IPR005811">
    <property type="entry name" value="SUCC_ACL_C"/>
</dbReference>
<evidence type="ECO:0000259" key="2">
    <source>
        <dbReference type="SMART" id="SM00881"/>
    </source>
</evidence>
<dbReference type="InterPro" id="IPR036291">
    <property type="entry name" value="NAD(P)-bd_dom_sf"/>
</dbReference>
<dbReference type="SUPFAM" id="SSF52210">
    <property type="entry name" value="Succinyl-CoA synthetase domains"/>
    <property type="match status" value="2"/>
</dbReference>
<dbReference type="Pfam" id="PF00549">
    <property type="entry name" value="Ligase_CoA"/>
    <property type="match status" value="2"/>
</dbReference>
<comment type="caution">
    <text evidence="3">The sequence shown here is derived from an EMBL/GenBank/DDBJ whole genome shotgun (WGS) entry which is preliminary data.</text>
</comment>
<keyword evidence="4" id="KW-1185">Reference proteome</keyword>
<dbReference type="GO" id="GO:0009361">
    <property type="term" value="C:succinate-CoA ligase complex (ADP-forming)"/>
    <property type="evidence" value="ECO:0007669"/>
    <property type="project" value="TreeGrafter"/>
</dbReference>
<dbReference type="GO" id="GO:0004776">
    <property type="term" value="F:succinate-CoA ligase (GDP-forming) activity"/>
    <property type="evidence" value="ECO:0007669"/>
    <property type="project" value="TreeGrafter"/>
</dbReference>
<evidence type="ECO:0000256" key="1">
    <source>
        <dbReference type="ARBA" id="ARBA00022741"/>
    </source>
</evidence>
<name>A0AA43QTD2_9LECA</name>
<evidence type="ECO:0000313" key="3">
    <source>
        <dbReference type="EMBL" id="MDI1490508.1"/>
    </source>
</evidence>
<dbReference type="PANTHER" id="PTHR11117">
    <property type="entry name" value="SUCCINYL-COA LIGASE SUBUNIT ALPHA"/>
    <property type="match status" value="1"/>
</dbReference>
<dbReference type="Gene3D" id="3.40.50.261">
    <property type="entry name" value="Succinyl-CoA synthetase domains"/>
    <property type="match status" value="2"/>
</dbReference>
<dbReference type="Pfam" id="PF02629">
    <property type="entry name" value="CoA_binding"/>
    <property type="match status" value="1"/>
</dbReference>
<dbReference type="PANTHER" id="PTHR11117:SF6">
    <property type="entry name" value="SYNTHETASE SUBUNIT ALPHA, PUTATIVE (AFU_ORTHOLOGUE AFUA_1G10830)-RELATED"/>
    <property type="match status" value="1"/>
</dbReference>
<dbReference type="PRINTS" id="PR01798">
    <property type="entry name" value="SCOASYNTHASE"/>
</dbReference>
<protein>
    <recommendedName>
        <fullName evidence="2">CoA-binding domain-containing protein</fullName>
    </recommendedName>
</protein>
<dbReference type="EMBL" id="JAPUFD010000012">
    <property type="protein sequence ID" value="MDI1490508.1"/>
    <property type="molecule type" value="Genomic_DNA"/>
</dbReference>
<dbReference type="FunFam" id="3.40.50.261:FF:000001">
    <property type="entry name" value="Succinate--CoA ligase [ADP-forming] subunit beta"/>
    <property type="match status" value="1"/>
</dbReference>
<gene>
    <name evidence="3" type="ORF">OHK93_001712</name>
</gene>
<dbReference type="Gene3D" id="3.40.50.720">
    <property type="entry name" value="NAD(P)-binding Rossmann-like Domain"/>
    <property type="match status" value="1"/>
</dbReference>
<dbReference type="GO" id="GO:0000166">
    <property type="term" value="F:nucleotide binding"/>
    <property type="evidence" value="ECO:0007669"/>
    <property type="project" value="UniProtKB-KW"/>
</dbReference>
<dbReference type="InterPro" id="IPR003781">
    <property type="entry name" value="CoA-bd"/>
</dbReference>
<dbReference type="Proteomes" id="UP001161017">
    <property type="component" value="Unassembled WGS sequence"/>
</dbReference>
<dbReference type="GO" id="GO:0004775">
    <property type="term" value="F:succinate-CoA ligase (ADP-forming) activity"/>
    <property type="evidence" value="ECO:0007669"/>
    <property type="project" value="TreeGrafter"/>
</dbReference>
<dbReference type="GO" id="GO:0006099">
    <property type="term" value="P:tricarboxylic acid cycle"/>
    <property type="evidence" value="ECO:0007669"/>
    <property type="project" value="TreeGrafter"/>
</dbReference>
<accession>A0AA43QTD2</accession>
<dbReference type="SUPFAM" id="SSF51735">
    <property type="entry name" value="NAD(P)-binding Rossmann-fold domains"/>
    <property type="match status" value="1"/>
</dbReference>
<keyword evidence="1" id="KW-0547">Nucleotide-binding</keyword>
<dbReference type="SMART" id="SM00881">
    <property type="entry name" value="CoA_binding"/>
    <property type="match status" value="1"/>
</dbReference>
<organism evidence="3 4">
    <name type="scientific">Ramalina farinacea</name>
    <dbReference type="NCBI Taxonomy" id="258253"/>
    <lineage>
        <taxon>Eukaryota</taxon>
        <taxon>Fungi</taxon>
        <taxon>Dikarya</taxon>
        <taxon>Ascomycota</taxon>
        <taxon>Pezizomycotina</taxon>
        <taxon>Lecanoromycetes</taxon>
        <taxon>OSLEUM clade</taxon>
        <taxon>Lecanoromycetidae</taxon>
        <taxon>Lecanorales</taxon>
        <taxon>Lecanorineae</taxon>
        <taxon>Ramalinaceae</taxon>
        <taxon>Ramalina</taxon>
    </lineage>
</organism>
<dbReference type="PROSITE" id="PS01216">
    <property type="entry name" value="SUCCINYL_COA_LIG_1"/>
    <property type="match status" value="1"/>
</dbReference>